<evidence type="ECO:0000256" key="5">
    <source>
        <dbReference type="ARBA" id="ARBA00022989"/>
    </source>
</evidence>
<evidence type="ECO:0008006" key="10">
    <source>
        <dbReference type="Google" id="ProtNLM"/>
    </source>
</evidence>
<protein>
    <recommendedName>
        <fullName evidence="10">Nucleoside transporter</fullName>
    </recommendedName>
</protein>
<accession>A0A1B7MRL1</accession>
<comment type="similarity">
    <text evidence="2">Belongs to the SLC29A/ENT transporter (TC 2.A.57) family.</text>
</comment>
<dbReference type="GO" id="GO:0005886">
    <property type="term" value="C:plasma membrane"/>
    <property type="evidence" value="ECO:0007669"/>
    <property type="project" value="TreeGrafter"/>
</dbReference>
<dbReference type="InterPro" id="IPR002259">
    <property type="entry name" value="Eqnu_transpt"/>
</dbReference>
<feature type="transmembrane region" description="Helical" evidence="7">
    <location>
        <begin position="431"/>
        <end position="452"/>
    </location>
</feature>
<feature type="transmembrane region" description="Helical" evidence="7">
    <location>
        <begin position="288"/>
        <end position="307"/>
    </location>
</feature>
<dbReference type="GO" id="GO:0000329">
    <property type="term" value="C:fungal-type vacuole membrane"/>
    <property type="evidence" value="ECO:0007669"/>
    <property type="project" value="TreeGrafter"/>
</dbReference>
<feature type="transmembrane region" description="Helical" evidence="7">
    <location>
        <begin position="104"/>
        <end position="128"/>
    </location>
</feature>
<feature type="transmembrane region" description="Helical" evidence="7">
    <location>
        <begin position="363"/>
        <end position="387"/>
    </location>
</feature>
<feature type="transmembrane region" description="Helical" evidence="7">
    <location>
        <begin position="198"/>
        <end position="229"/>
    </location>
</feature>
<feature type="transmembrane region" description="Helical" evidence="7">
    <location>
        <begin position="509"/>
        <end position="529"/>
    </location>
</feature>
<dbReference type="InParanoid" id="A0A1B7MRL1"/>
<evidence type="ECO:0000256" key="6">
    <source>
        <dbReference type="ARBA" id="ARBA00023136"/>
    </source>
</evidence>
<evidence type="ECO:0000256" key="2">
    <source>
        <dbReference type="ARBA" id="ARBA00007965"/>
    </source>
</evidence>
<dbReference type="PANTHER" id="PTHR10332">
    <property type="entry name" value="EQUILIBRATIVE NUCLEOSIDE TRANSPORTER"/>
    <property type="match status" value="1"/>
</dbReference>
<feature type="transmembrane region" description="Helical" evidence="7">
    <location>
        <begin position="241"/>
        <end position="260"/>
    </location>
</feature>
<proteinExistence type="inferred from homology"/>
<feature type="transmembrane region" description="Helical" evidence="7">
    <location>
        <begin position="172"/>
        <end position="192"/>
    </location>
</feature>
<dbReference type="Pfam" id="PF01733">
    <property type="entry name" value="Nucleoside_tran"/>
    <property type="match status" value="1"/>
</dbReference>
<keyword evidence="6 7" id="KW-0472">Membrane</keyword>
<dbReference type="EMBL" id="KV448516">
    <property type="protein sequence ID" value="OAX35262.1"/>
    <property type="molecule type" value="Genomic_DNA"/>
</dbReference>
<name>A0A1B7MRL1_9AGAM</name>
<dbReference type="PANTHER" id="PTHR10332:SF88">
    <property type="entry name" value="EQUILIBRATIVE NUCLEOSIDE TRANSPORTER 1, ISOFORM A"/>
    <property type="match status" value="1"/>
</dbReference>
<keyword evidence="9" id="KW-1185">Reference proteome</keyword>
<evidence type="ECO:0000313" key="9">
    <source>
        <dbReference type="Proteomes" id="UP000092154"/>
    </source>
</evidence>
<evidence type="ECO:0000313" key="8">
    <source>
        <dbReference type="EMBL" id="OAX35262.1"/>
    </source>
</evidence>
<evidence type="ECO:0000256" key="3">
    <source>
        <dbReference type="ARBA" id="ARBA00022448"/>
    </source>
</evidence>
<gene>
    <name evidence="8" type="ORF">K503DRAFT_773675</name>
</gene>
<reference evidence="8 9" key="1">
    <citation type="submission" date="2016-06" db="EMBL/GenBank/DDBJ databases">
        <title>Comparative genomics of the ectomycorrhizal sister species Rhizopogon vinicolor and Rhizopogon vesiculosus (Basidiomycota: Boletales) reveals a divergence of the mating type B locus.</title>
        <authorList>
            <consortium name="DOE Joint Genome Institute"/>
            <person name="Mujic A.B."/>
            <person name="Kuo A."/>
            <person name="Tritt A."/>
            <person name="Lipzen A."/>
            <person name="Chen C."/>
            <person name="Johnson J."/>
            <person name="Sharma A."/>
            <person name="Barry K."/>
            <person name="Grigoriev I.V."/>
            <person name="Spatafora J.W."/>
        </authorList>
    </citation>
    <scope>NUCLEOTIDE SEQUENCE [LARGE SCALE GENOMIC DNA]</scope>
    <source>
        <strain evidence="8 9">AM-OR11-026</strain>
    </source>
</reference>
<dbReference type="GO" id="GO:0034257">
    <property type="term" value="F:nicotinamide riboside transmembrane transporter activity"/>
    <property type="evidence" value="ECO:0007669"/>
    <property type="project" value="TreeGrafter"/>
</dbReference>
<dbReference type="OrthoDB" id="10261753at2759"/>
<feature type="transmembrane region" description="Helical" evidence="7">
    <location>
        <begin position="140"/>
        <end position="160"/>
    </location>
</feature>
<organism evidence="8 9">
    <name type="scientific">Rhizopogon vinicolor AM-OR11-026</name>
    <dbReference type="NCBI Taxonomy" id="1314800"/>
    <lineage>
        <taxon>Eukaryota</taxon>
        <taxon>Fungi</taxon>
        <taxon>Dikarya</taxon>
        <taxon>Basidiomycota</taxon>
        <taxon>Agaricomycotina</taxon>
        <taxon>Agaricomycetes</taxon>
        <taxon>Agaricomycetidae</taxon>
        <taxon>Boletales</taxon>
        <taxon>Suillineae</taxon>
        <taxon>Rhizopogonaceae</taxon>
        <taxon>Rhizopogon</taxon>
    </lineage>
</organism>
<sequence length="541" mass="59072">MAACASKWKTQDLLGSEATRISPEQHSSGSVPLRSLKLHTHTDHAMKPSIMPAHISTIESGVVYHALPAVPYDDDLDNEIAVDDFGTDDSVTLSDQPVDTRIQWVYFMLGCAVLLPWNVLITATSFFLSRLVGSPLRATFSSYLSTVYTVFHAFGLAHATVTSRRSSPSQRVFWSTASVTLFIALLFVSTFIDSRPTTFFFFAIICSIFLAGCISYLATAAFSGASLFGAPYIQSMLSGQAAIAVVVSTVQLATSVLSVWGSTPEEIAAFVSNDSAGDESAERDSARGFFGISALFMISTFMAYAWLARLPAYKDTVGILERNIKFHEALGSADETEGLVFCSANRESLEERNQIFRVFKANIIYEIAVAYVYVVTLSVFPVITITVQSTNPNIHPLIFSAIHFLMFNLGDLCGRYICSFPRIMTWSAQRALAFSILRTLFIPVFLLCNVQRPSGGLSVIRSDFVYMLLVIALGLSNGYVSTLCMLGVSSLEHNLRLRQRREDVATASTVAGFCLMVGLAIGGFGSFGVRAAICECNPFKE</sequence>
<dbReference type="STRING" id="1314800.A0A1B7MRL1"/>
<evidence type="ECO:0000256" key="4">
    <source>
        <dbReference type="ARBA" id="ARBA00022692"/>
    </source>
</evidence>
<comment type="subcellular location">
    <subcellularLocation>
        <location evidence="1">Membrane</location>
        <topology evidence="1">Multi-pass membrane protein</topology>
    </subcellularLocation>
</comment>
<keyword evidence="3" id="KW-0813">Transport</keyword>
<feature type="transmembrane region" description="Helical" evidence="7">
    <location>
        <begin position="464"/>
        <end position="488"/>
    </location>
</feature>
<feature type="transmembrane region" description="Helical" evidence="7">
    <location>
        <begin position="393"/>
        <end position="410"/>
    </location>
</feature>
<dbReference type="GO" id="GO:0015205">
    <property type="term" value="F:nucleobase transmembrane transporter activity"/>
    <property type="evidence" value="ECO:0007669"/>
    <property type="project" value="TreeGrafter"/>
</dbReference>
<keyword evidence="5 7" id="KW-1133">Transmembrane helix</keyword>
<evidence type="ECO:0000256" key="7">
    <source>
        <dbReference type="SAM" id="Phobius"/>
    </source>
</evidence>
<dbReference type="AlphaFoldDB" id="A0A1B7MRL1"/>
<dbReference type="PRINTS" id="PR01130">
    <property type="entry name" value="DERENTRNSPRT"/>
</dbReference>
<evidence type="ECO:0000256" key="1">
    <source>
        <dbReference type="ARBA" id="ARBA00004141"/>
    </source>
</evidence>
<dbReference type="Proteomes" id="UP000092154">
    <property type="component" value="Unassembled WGS sequence"/>
</dbReference>
<keyword evidence="4 7" id="KW-0812">Transmembrane</keyword>